<dbReference type="Pfam" id="PF23249">
    <property type="entry name" value="KH_PARP14_3"/>
    <property type="match status" value="1"/>
</dbReference>
<name>A0AAE0R6F5_9TELE</name>
<dbReference type="SUPFAM" id="SSF54928">
    <property type="entry name" value="RNA-binding domain, RBD"/>
    <property type="match status" value="1"/>
</dbReference>
<feature type="domain" description="WWE" evidence="9">
    <location>
        <begin position="1521"/>
        <end position="1596"/>
    </location>
</feature>
<dbReference type="EMBL" id="JAUCMX010000006">
    <property type="protein sequence ID" value="KAK3544037.1"/>
    <property type="molecule type" value="Genomic_DNA"/>
</dbReference>
<evidence type="ECO:0000313" key="13">
    <source>
        <dbReference type="Proteomes" id="UP001274896"/>
    </source>
</evidence>
<proteinExistence type="inferred from homology"/>
<evidence type="ECO:0000259" key="11">
    <source>
        <dbReference type="PROSITE" id="PS51154"/>
    </source>
</evidence>
<dbReference type="GO" id="GO:0010629">
    <property type="term" value="P:negative regulation of gene expression"/>
    <property type="evidence" value="ECO:0007669"/>
    <property type="project" value="TreeGrafter"/>
</dbReference>
<dbReference type="InterPro" id="IPR037197">
    <property type="entry name" value="WWE_dom_sf"/>
</dbReference>
<sequence>MDEEFPFALFVEGKWDPKTPKLKNKLNIYFQSKKSNGGDCVVEYEVSDGQKASVRFKTEEVRQNVLQKEGHEIKLGKGLLSLSVHLPPNEAKSSQETKSSVNTDPTNEKPTSSESRTEDEAGSEPNEDHEESSPTSAVIKNIQNLKQDYLFMLVENVLGCSPEEKNVSIEVIPECGFAVVTFPNNKDTVDFIESCPKNSVFKKKNLEVSPLEMTMKVKVEDLSSDLNSDFITLYFEKYGELAYDVEMLEDDESAIITFKTHADVKTVLEKQHYIKKRQLRVFPYYESLGVALYGNERPILKLPESFTENIDSSVWKYLQEHQKTLDLIRQDMQKHFCHLDVQDPAVRICPLDSILHHGVQTKKLLQTWREKASAEFTATMSKYKSLEITIERDAWAELKAQVHKELSYEPITLILHEDQGRMIMAGLAGDVHRTGNVVQSTANSITQRIQREKNSIEDKILMTPSVYEILMKDGLQYKICSIFPELKLNYNAPTQKLTFYGIKQDVLESKNKILQAVVDLNQKMITLPPPILQFLVKGDREELNKELFLSKGICASLEIKNDQVFVVAKTEKTLQDSEDQLNARLHHECIEVDDPSVLRSMECQDLVDGLSNEVNSSIMTILIDKSDRQVVISGFVESVQLVKKQLSDYVINNSHFTTTVQADKFIVKFIKEHRMEDWCEMMKNNVKVSFVDDTVSLSGPRLNVSTCKSVFENLLSSVYSQRFKVDKPGAKKVFKDKEFMIVETAKTKMGCAVEVMEEDDSKQVSSSIIGKKRVRTPDGVEIIVNNGDMCFYPVDAIVNAANDKLELSGGLSKALSDAAGPQLQEACNQIIKMRKLNAGEAVITEAGNLPCKYVIHAVGPQYDSSNPQKAVSTLKNAVRRSLNLADREYCQSLAIPAISSGNLGFPLVLCADTIVSALNEFFQYMNGDMCLKEIHLVDKNDKTIEAFEAAVQNLYGGSSTSQGPTLIPSSSSQQQNPKPSSSSNQGSSQSVKTNEGLTITLAKCNIQDTSLDVIVNSVSADLALNHGAIAQAILAAAGPQIQIELNQQATGQANNGAIFITSGCNLKNKLAFHAVAPHWNQGQGSAQTLEGIMDGCLDLAEKKKQASIVFPAIGTGNLGFPKMLVATIMLDSLLKFSKNTASRHVQEVMIALHPNDHSTIQAFTDEFNKKFNIQSSSASGSIKGHFSKVTTSKTGIYETTMGGVVLQVLSGDISKETTDVIVNSTNENFTLKAGVSKAILDVAGPNVEAECQQQGALKNNGLIMTQQGNLQCKKIIHISARNNLQTIQKLVTQALEMCVKNNFTSIAFPAFGTGQGRINSGYAADHMLDGVIDFLKKTPQSSLRTVRIVIFQAPMLPDFYQSMLSREAVKKPKNEGVLARLSSFTKSFFISAKSKNVKPPEETDFVIENKMETAACFSICGPSQNAVDATNQFLVKLISEEQAFQTISDSMILKLSDKDRQRIQELQRTLNINMKIEHEAQADKGAVSDEVKLTVEGLSRDVLMVVGEINEMLKATREEVNLNKNIELTAEMVDWQYKQGGKFHSFDQATNFKLEEAINLNHQEVDINFQKQVYKVRMPEGPAVSASSGNQMEIRRVDKLRATENFPKEWEVMASNELHKVCPLQVGSQEYNDVLGNFKKTCNNNVLSIARIQNPRMWKNYQNNKQYMEQMNGHLNNEKTLFHGTREDSINHINQNGFNRSYAGKNATAYGKGTYFALNASYSANNTYSVPNAQGHKHMYYCRVLTGEYTVGNSAMIDPPPKTVNGTDLYDTVVDNTAAPTIFVVFRDYHAYPDYLITFT</sequence>
<comment type="similarity">
    <text evidence="6">Belongs to the ARTD/PARP family.</text>
</comment>
<dbReference type="InterPro" id="IPR057046">
    <property type="entry name" value="PARP14_KH_4"/>
</dbReference>
<dbReference type="InterPro" id="IPR002589">
    <property type="entry name" value="Macro_dom"/>
</dbReference>
<dbReference type="CDD" id="cd02903">
    <property type="entry name" value="Macro_BAL-like"/>
    <property type="match status" value="1"/>
</dbReference>
<dbReference type="InterPro" id="IPR052056">
    <property type="entry name" value="Mono-ARTD/PARP"/>
</dbReference>
<dbReference type="GO" id="GO:0003950">
    <property type="term" value="F:NAD+ poly-ADP-ribosyltransferase activity"/>
    <property type="evidence" value="ECO:0007669"/>
    <property type="project" value="UniProtKB-UniRule"/>
</dbReference>
<dbReference type="PANTHER" id="PTHR14453">
    <property type="entry name" value="PARP/ZINC FINGER CCCH TYPE DOMAIN CONTAINING PROTEIN"/>
    <property type="match status" value="1"/>
</dbReference>
<dbReference type="InterPro" id="IPR057047">
    <property type="entry name" value="PARP14_KH_5"/>
</dbReference>
<dbReference type="Pfam" id="PF23253">
    <property type="entry name" value="KH_PARP14_6"/>
    <property type="match status" value="1"/>
</dbReference>
<feature type="domain" description="Macro" evidence="11">
    <location>
        <begin position="986"/>
        <end position="1171"/>
    </location>
</feature>
<evidence type="ECO:0000256" key="7">
    <source>
        <dbReference type="RuleBase" id="RU362114"/>
    </source>
</evidence>
<dbReference type="CDD" id="cd12300">
    <property type="entry name" value="RRM1_PAR14"/>
    <property type="match status" value="1"/>
</dbReference>
<keyword evidence="2 7" id="KW-0328">Glycosyltransferase</keyword>
<dbReference type="Gene3D" id="3.30.70.330">
    <property type="match status" value="2"/>
</dbReference>
<dbReference type="SMART" id="SM00360">
    <property type="entry name" value="RRM"/>
    <property type="match status" value="2"/>
</dbReference>
<dbReference type="FunFam" id="3.90.228.10:FF:000008">
    <property type="entry name" value="Poly [ADP-ribose] polymerase"/>
    <property type="match status" value="1"/>
</dbReference>
<evidence type="ECO:0000256" key="1">
    <source>
        <dbReference type="ARBA" id="ARBA00004123"/>
    </source>
</evidence>
<dbReference type="CDD" id="cd01439">
    <property type="entry name" value="TCCD_inducible_PARP_like"/>
    <property type="match status" value="1"/>
</dbReference>
<dbReference type="InterPro" id="IPR057043">
    <property type="entry name" value="PARP14_KH_2"/>
</dbReference>
<evidence type="ECO:0000256" key="8">
    <source>
        <dbReference type="SAM" id="MobiDB-lite"/>
    </source>
</evidence>
<dbReference type="Gene3D" id="3.40.220.10">
    <property type="entry name" value="Leucine Aminopeptidase, subunit E, domain 1"/>
    <property type="match status" value="3"/>
</dbReference>
<dbReference type="Gene3D" id="3.90.228.10">
    <property type="match status" value="1"/>
</dbReference>
<feature type="compositionally biased region" description="Low complexity" evidence="8">
    <location>
        <begin position="968"/>
        <end position="990"/>
    </location>
</feature>
<dbReference type="Pfam" id="PF01661">
    <property type="entry name" value="Macro"/>
    <property type="match status" value="3"/>
</dbReference>
<dbReference type="SUPFAM" id="SSF52949">
    <property type="entry name" value="Macro domain-like"/>
    <property type="match status" value="3"/>
</dbReference>
<accession>A0AAE0R6F5</accession>
<dbReference type="Pfam" id="PF23084">
    <property type="entry name" value="KH_PARP14_1"/>
    <property type="match status" value="1"/>
</dbReference>
<dbReference type="Pfam" id="PF23251">
    <property type="entry name" value="KH_PARP14_4"/>
    <property type="match status" value="1"/>
</dbReference>
<dbReference type="InterPro" id="IPR000504">
    <property type="entry name" value="RRM_dom"/>
</dbReference>
<feature type="region of interest" description="Disordered" evidence="8">
    <location>
        <begin position="88"/>
        <end position="136"/>
    </location>
</feature>
<dbReference type="Pfam" id="PF23254">
    <property type="entry name" value="KH_PARP14_8"/>
    <property type="match status" value="1"/>
</dbReference>
<dbReference type="Pfam" id="PF00644">
    <property type="entry name" value="PARP"/>
    <property type="match status" value="1"/>
</dbReference>
<organism evidence="12 13">
    <name type="scientific">Hemibagrus guttatus</name>
    <dbReference type="NCBI Taxonomy" id="175788"/>
    <lineage>
        <taxon>Eukaryota</taxon>
        <taxon>Metazoa</taxon>
        <taxon>Chordata</taxon>
        <taxon>Craniata</taxon>
        <taxon>Vertebrata</taxon>
        <taxon>Euteleostomi</taxon>
        <taxon>Actinopterygii</taxon>
        <taxon>Neopterygii</taxon>
        <taxon>Teleostei</taxon>
        <taxon>Ostariophysi</taxon>
        <taxon>Siluriformes</taxon>
        <taxon>Bagridae</taxon>
        <taxon>Hemibagrus</taxon>
    </lineage>
</organism>
<dbReference type="Proteomes" id="UP001274896">
    <property type="component" value="Unassembled WGS sequence"/>
</dbReference>
<feature type="compositionally biased region" description="Polar residues" evidence="8">
    <location>
        <begin position="91"/>
        <end position="114"/>
    </location>
</feature>
<dbReference type="GO" id="GO:0003714">
    <property type="term" value="F:transcription corepressor activity"/>
    <property type="evidence" value="ECO:0007669"/>
    <property type="project" value="TreeGrafter"/>
</dbReference>
<dbReference type="GO" id="GO:0005634">
    <property type="term" value="C:nucleus"/>
    <property type="evidence" value="ECO:0007669"/>
    <property type="project" value="UniProtKB-SubCell"/>
</dbReference>
<dbReference type="InterPro" id="IPR012677">
    <property type="entry name" value="Nucleotide-bd_a/b_plait_sf"/>
</dbReference>
<dbReference type="Gene3D" id="3.30.720.50">
    <property type="match status" value="1"/>
</dbReference>
<dbReference type="PANTHER" id="PTHR14453:SF89">
    <property type="entry name" value="PROTEIN MONO-ADP-RIBOSYLTRANSFERASE PARP14"/>
    <property type="match status" value="1"/>
</dbReference>
<evidence type="ECO:0000259" key="9">
    <source>
        <dbReference type="PROSITE" id="PS50918"/>
    </source>
</evidence>
<keyword evidence="5" id="KW-0539">Nucleus</keyword>
<reference evidence="12" key="1">
    <citation type="submission" date="2023-06" db="EMBL/GenBank/DDBJ databases">
        <title>Male Hemibagrus guttatus genome.</title>
        <authorList>
            <person name="Bian C."/>
        </authorList>
    </citation>
    <scope>NUCLEOTIDE SEQUENCE</scope>
    <source>
        <strain evidence="12">Male_cb2023</strain>
        <tissue evidence="12">Muscle</tissue>
    </source>
</reference>
<evidence type="ECO:0000259" key="10">
    <source>
        <dbReference type="PROSITE" id="PS51059"/>
    </source>
</evidence>
<dbReference type="GO" id="GO:0003723">
    <property type="term" value="F:RNA binding"/>
    <property type="evidence" value="ECO:0007669"/>
    <property type="project" value="InterPro"/>
</dbReference>
<evidence type="ECO:0000256" key="6">
    <source>
        <dbReference type="ARBA" id="ARBA00024347"/>
    </source>
</evidence>
<comment type="subcellular location">
    <subcellularLocation>
        <location evidence="1">Nucleus</location>
    </subcellularLocation>
</comment>
<keyword evidence="13" id="KW-1185">Reference proteome</keyword>
<dbReference type="SMART" id="SM00506">
    <property type="entry name" value="A1pp"/>
    <property type="match status" value="3"/>
</dbReference>
<dbReference type="InterPro" id="IPR057050">
    <property type="entry name" value="RRM_PARP14_2"/>
</dbReference>
<dbReference type="InterPro" id="IPR057045">
    <property type="entry name" value="PARP14_KH_3"/>
</dbReference>
<dbReference type="InterPro" id="IPR057051">
    <property type="entry name" value="PARP14_RPM_1"/>
</dbReference>
<dbReference type="Pfam" id="PF23248">
    <property type="entry name" value="KH_PARP14_2"/>
    <property type="match status" value="1"/>
</dbReference>
<dbReference type="InterPro" id="IPR057049">
    <property type="entry name" value="PARP14_KH_8"/>
</dbReference>
<dbReference type="Pfam" id="PF23252">
    <property type="entry name" value="KH_PARP14_5"/>
    <property type="match status" value="1"/>
</dbReference>
<keyword evidence="4 7" id="KW-0520">NAD</keyword>
<feature type="domain" description="Macro" evidence="11">
    <location>
        <begin position="769"/>
        <end position="955"/>
    </location>
</feature>
<feature type="compositionally biased region" description="Acidic residues" evidence="8">
    <location>
        <begin position="120"/>
        <end position="130"/>
    </location>
</feature>
<dbReference type="InterPro" id="IPR043472">
    <property type="entry name" value="Macro_dom-like"/>
</dbReference>
<dbReference type="PROSITE" id="PS51154">
    <property type="entry name" value="MACRO"/>
    <property type="match status" value="3"/>
</dbReference>
<dbReference type="Pfam" id="PF23222">
    <property type="entry name" value="RRM_PARP14_1"/>
    <property type="match status" value="1"/>
</dbReference>
<dbReference type="Pfam" id="PF22005">
    <property type="entry name" value="WWE_1"/>
    <property type="match status" value="1"/>
</dbReference>
<evidence type="ECO:0000256" key="2">
    <source>
        <dbReference type="ARBA" id="ARBA00022676"/>
    </source>
</evidence>
<dbReference type="Pfam" id="PF23085">
    <property type="entry name" value="RRM_PARP14_3"/>
    <property type="match status" value="1"/>
</dbReference>
<dbReference type="PROSITE" id="PS50918">
    <property type="entry name" value="WWE"/>
    <property type="match status" value="1"/>
</dbReference>
<comment type="caution">
    <text evidence="12">The sequence shown here is derived from an EMBL/GenBank/DDBJ whole genome shotgun (WGS) entry which is preliminary data.</text>
</comment>
<evidence type="ECO:0000256" key="4">
    <source>
        <dbReference type="ARBA" id="ARBA00023027"/>
    </source>
</evidence>
<keyword evidence="3 7" id="KW-0808">Transferase</keyword>
<dbReference type="GO" id="GO:0005737">
    <property type="term" value="C:cytoplasm"/>
    <property type="evidence" value="ECO:0007669"/>
    <property type="project" value="TreeGrafter"/>
</dbReference>
<evidence type="ECO:0000256" key="3">
    <source>
        <dbReference type="ARBA" id="ARBA00022679"/>
    </source>
</evidence>
<dbReference type="SUPFAM" id="SSF56399">
    <property type="entry name" value="ADP-ribosylation"/>
    <property type="match status" value="1"/>
</dbReference>
<feature type="region of interest" description="Disordered" evidence="8">
    <location>
        <begin position="959"/>
        <end position="991"/>
    </location>
</feature>
<feature type="domain" description="Macro" evidence="11">
    <location>
        <begin position="1193"/>
        <end position="1367"/>
    </location>
</feature>
<dbReference type="InterPro" id="IPR004170">
    <property type="entry name" value="WWE_dom"/>
</dbReference>
<dbReference type="EC" id="2.4.2.-" evidence="7"/>
<feature type="domain" description="PARP catalytic" evidence="10">
    <location>
        <begin position="1606"/>
        <end position="1800"/>
    </location>
</feature>
<dbReference type="InterPro" id="IPR054596">
    <property type="entry name" value="PARP14_WWE"/>
</dbReference>
<dbReference type="InterPro" id="IPR012317">
    <property type="entry name" value="Poly(ADP-ribose)pol_cat_dom"/>
</dbReference>
<protein>
    <recommendedName>
        <fullName evidence="7">Poly [ADP-ribose] polymerase</fullName>
        <shortName evidence="7">PARP</shortName>
        <ecNumber evidence="7">2.4.2.-</ecNumber>
    </recommendedName>
</protein>
<dbReference type="Pfam" id="PF23245">
    <property type="entry name" value="RRM_PARP14_2"/>
    <property type="match status" value="1"/>
</dbReference>
<dbReference type="InterPro" id="IPR035979">
    <property type="entry name" value="RBD_domain_sf"/>
</dbReference>
<dbReference type="CDD" id="cd02907">
    <property type="entry name" value="Macro_Af1521_BAL-like"/>
    <property type="match status" value="1"/>
</dbReference>
<evidence type="ECO:0000313" key="12">
    <source>
        <dbReference type="EMBL" id="KAK3544037.1"/>
    </source>
</evidence>
<evidence type="ECO:0000256" key="5">
    <source>
        <dbReference type="ARBA" id="ARBA00023242"/>
    </source>
</evidence>
<dbReference type="PROSITE" id="PS51059">
    <property type="entry name" value="PARP_CATALYTIC"/>
    <property type="match status" value="1"/>
</dbReference>
<dbReference type="GO" id="GO:0070212">
    <property type="term" value="P:protein poly-ADP-ribosylation"/>
    <property type="evidence" value="ECO:0007669"/>
    <property type="project" value="TreeGrafter"/>
</dbReference>
<dbReference type="InterPro" id="IPR057044">
    <property type="entry name" value="PARP14_KH_1"/>
</dbReference>
<dbReference type="InterPro" id="IPR057048">
    <property type="entry name" value="PARP14_KH_6"/>
</dbReference>
<dbReference type="GO" id="GO:1990404">
    <property type="term" value="F:NAD+-protein mono-ADP-ribosyltransferase activity"/>
    <property type="evidence" value="ECO:0007669"/>
    <property type="project" value="TreeGrafter"/>
</dbReference>
<dbReference type="SUPFAM" id="SSF117839">
    <property type="entry name" value="WWE domain"/>
    <property type="match status" value="1"/>
</dbReference>
<gene>
    <name evidence="12" type="ORF">QTP70_035050</name>
</gene>